<keyword evidence="3" id="KW-1185">Reference proteome</keyword>
<dbReference type="PROSITE" id="PS51257">
    <property type="entry name" value="PROKAR_LIPOPROTEIN"/>
    <property type="match status" value="1"/>
</dbReference>
<feature type="chain" id="PRO_5026946369" description="CHRD domain-containing protein" evidence="1">
    <location>
        <begin position="27"/>
        <end position="174"/>
    </location>
</feature>
<organism evidence="2 3">
    <name type="scientific">Phaeocystidibacter marisrubri</name>
    <dbReference type="NCBI Taxonomy" id="1577780"/>
    <lineage>
        <taxon>Bacteria</taxon>
        <taxon>Pseudomonadati</taxon>
        <taxon>Bacteroidota</taxon>
        <taxon>Flavobacteriia</taxon>
        <taxon>Flavobacteriales</taxon>
        <taxon>Phaeocystidibacteraceae</taxon>
        <taxon>Phaeocystidibacter</taxon>
    </lineage>
</organism>
<dbReference type="OrthoDB" id="834446at2"/>
<sequence length="174" mass="18907">MMKYFNAFASTTAKLTLALAISLGMASCSKDDDMKEDPKQSMTYNYAFSDAYSGSHANNFSAKMEVEEIDDNSSKITVTLMNTMDGEMYMVHAHDAADPANTPNGTPYNETPNSNVFVQMGTGNGGTITLSQTANMSYEDITANYEAFFVVHDPTQSISTTDISTYLVVGAFAR</sequence>
<dbReference type="AlphaFoldDB" id="A0A6L3ZI06"/>
<protein>
    <recommendedName>
        <fullName evidence="4">CHRD domain-containing protein</fullName>
    </recommendedName>
</protein>
<dbReference type="Proteomes" id="UP000484164">
    <property type="component" value="Unassembled WGS sequence"/>
</dbReference>
<gene>
    <name evidence="2" type="ORF">F8C82_04310</name>
</gene>
<name>A0A6L3ZI06_9FLAO</name>
<keyword evidence="1" id="KW-0732">Signal</keyword>
<dbReference type="RefSeq" id="WP_151692321.1">
    <property type="nucleotide sequence ID" value="NZ_BMGX01000002.1"/>
</dbReference>
<evidence type="ECO:0008006" key="4">
    <source>
        <dbReference type="Google" id="ProtNLM"/>
    </source>
</evidence>
<feature type="signal peptide" evidence="1">
    <location>
        <begin position="1"/>
        <end position="26"/>
    </location>
</feature>
<evidence type="ECO:0000313" key="3">
    <source>
        <dbReference type="Proteomes" id="UP000484164"/>
    </source>
</evidence>
<proteinExistence type="predicted"/>
<evidence type="ECO:0000256" key="1">
    <source>
        <dbReference type="SAM" id="SignalP"/>
    </source>
</evidence>
<reference evidence="2 3" key="1">
    <citation type="submission" date="2019-10" db="EMBL/GenBank/DDBJ databases">
        <title>Genome sequence of Phaeocystidibacter marisrubri JCM30614 (type strain).</title>
        <authorList>
            <person name="Bowman J.P."/>
        </authorList>
    </citation>
    <scope>NUCLEOTIDE SEQUENCE [LARGE SCALE GENOMIC DNA]</scope>
    <source>
        <strain evidence="2 3">JCM 30614</strain>
    </source>
</reference>
<evidence type="ECO:0000313" key="2">
    <source>
        <dbReference type="EMBL" id="KAB2817632.1"/>
    </source>
</evidence>
<dbReference type="EMBL" id="WBVQ01000001">
    <property type="protein sequence ID" value="KAB2817632.1"/>
    <property type="molecule type" value="Genomic_DNA"/>
</dbReference>
<comment type="caution">
    <text evidence="2">The sequence shown here is derived from an EMBL/GenBank/DDBJ whole genome shotgun (WGS) entry which is preliminary data.</text>
</comment>
<accession>A0A6L3ZI06</accession>